<gene>
    <name evidence="1" type="ordered locus">Dret_1616</name>
</gene>
<protein>
    <recommendedName>
        <fullName evidence="3">DUF932 domain-containing protein</fullName>
    </recommendedName>
</protein>
<dbReference type="eggNOG" id="ENOG5032W1M">
    <property type="taxonomic scope" value="Bacteria"/>
</dbReference>
<reference evidence="2" key="1">
    <citation type="submission" date="2009-09" db="EMBL/GenBank/DDBJ databases">
        <title>The complete chromosome of Desulfohalobium retbaense DSM 5692.</title>
        <authorList>
            <consortium name="US DOE Joint Genome Institute (JGI-PGF)"/>
            <person name="Lucas S."/>
            <person name="Copeland A."/>
            <person name="Lapidus A."/>
            <person name="Glavina del Rio T."/>
            <person name="Dalin E."/>
            <person name="Tice H."/>
            <person name="Bruce D."/>
            <person name="Goodwin L."/>
            <person name="Pitluck S."/>
            <person name="Kyrpides N."/>
            <person name="Mavromatis K."/>
            <person name="Ivanova N."/>
            <person name="Mikhailova N."/>
            <person name="Munk A.C."/>
            <person name="Brettin T."/>
            <person name="Detter J.C."/>
            <person name="Han C."/>
            <person name="Tapia R."/>
            <person name="Larimer F."/>
            <person name="Land M."/>
            <person name="Hauser L."/>
            <person name="Markowitz V."/>
            <person name="Cheng J.-F."/>
            <person name="Hugenholtz P."/>
            <person name="Woyke T."/>
            <person name="Wu D."/>
            <person name="Spring S."/>
            <person name="Klenk H.-P."/>
            <person name="Eisen J.A."/>
        </authorList>
    </citation>
    <scope>NUCLEOTIDE SEQUENCE [LARGE SCALE GENOMIC DNA]</scope>
    <source>
        <strain evidence="2">DSM 5692</strain>
    </source>
</reference>
<dbReference type="Proteomes" id="UP000001052">
    <property type="component" value="Chromosome"/>
</dbReference>
<dbReference type="AlphaFoldDB" id="C8X3A3"/>
<reference evidence="1 2" key="2">
    <citation type="journal article" date="2010" name="Stand. Genomic Sci.">
        <title>Complete genome sequence of Desulfohalobium retbaense type strain (HR(100)).</title>
        <authorList>
            <person name="Spring S."/>
            <person name="Nolan M."/>
            <person name="Lapidus A."/>
            <person name="Glavina Del Rio T."/>
            <person name="Copeland A."/>
            <person name="Tice H."/>
            <person name="Cheng J.F."/>
            <person name="Lucas S."/>
            <person name="Land M."/>
            <person name="Chen F."/>
            <person name="Bruce D."/>
            <person name="Goodwin L."/>
            <person name="Pitluck S."/>
            <person name="Ivanova N."/>
            <person name="Mavromatis K."/>
            <person name="Mikhailova N."/>
            <person name="Pati A."/>
            <person name="Chen A."/>
            <person name="Palaniappan K."/>
            <person name="Hauser L."/>
            <person name="Chang Y.J."/>
            <person name="Jeffries C.D."/>
            <person name="Munk C."/>
            <person name="Kiss H."/>
            <person name="Chain P."/>
            <person name="Han C."/>
            <person name="Brettin T."/>
            <person name="Detter J.C."/>
            <person name="Schuler E."/>
            <person name="Goker M."/>
            <person name="Rohde M."/>
            <person name="Bristow J."/>
            <person name="Eisen J.A."/>
            <person name="Markowitz V."/>
            <person name="Hugenholtz P."/>
            <person name="Kyrpides N.C."/>
            <person name="Klenk H.P."/>
        </authorList>
    </citation>
    <scope>NUCLEOTIDE SEQUENCE [LARGE SCALE GENOMIC DNA]</scope>
    <source>
        <strain evidence="1 2">DSM 5692</strain>
    </source>
</reference>
<evidence type="ECO:0000313" key="2">
    <source>
        <dbReference type="Proteomes" id="UP000001052"/>
    </source>
</evidence>
<dbReference type="EMBL" id="CP001734">
    <property type="protein sequence ID" value="ACV68900.1"/>
    <property type="molecule type" value="Genomic_DNA"/>
</dbReference>
<evidence type="ECO:0008006" key="3">
    <source>
        <dbReference type="Google" id="ProtNLM"/>
    </source>
</evidence>
<sequence length="243" mass="26984">MRANQVTEAEVRAVPVVPGTATWNPVPHNQVIDTVETAISRQGLGIVRKRFELTQDGANVFASYRLDQSRNGSSWEIGFRNSVAKKFAVGITAGTFTIVCSNLVFTGDFLEFRRHTKGLDLDELRAIANRALLGTISRLQSLEQWQEGLKAKPLPRRDMQCLTYEALQRGAFPGGRFSRFVEAYEDEASRHGQSLYSFHGALTQTIRDQSLNQISHRSRIINDLVETYRLPAPGGAIALPPAA</sequence>
<proteinExistence type="predicted"/>
<dbReference type="STRING" id="485915.Dret_1616"/>
<dbReference type="HOGENOM" id="CLU_1141143_0_0_7"/>
<name>C8X3A3_DESRD</name>
<dbReference type="KEGG" id="drt:Dret_1616"/>
<accession>C8X3A3</accession>
<keyword evidence="2" id="KW-1185">Reference proteome</keyword>
<evidence type="ECO:0000313" key="1">
    <source>
        <dbReference type="EMBL" id="ACV68900.1"/>
    </source>
</evidence>
<dbReference type="OrthoDB" id="5472865at2"/>
<dbReference type="RefSeq" id="WP_015752043.1">
    <property type="nucleotide sequence ID" value="NC_013223.1"/>
</dbReference>
<organism evidence="1 2">
    <name type="scientific">Desulfohalobium retbaense (strain ATCC 49708 / DSM 5692 / JCM 16813 / HR100)</name>
    <dbReference type="NCBI Taxonomy" id="485915"/>
    <lineage>
        <taxon>Bacteria</taxon>
        <taxon>Pseudomonadati</taxon>
        <taxon>Thermodesulfobacteriota</taxon>
        <taxon>Desulfovibrionia</taxon>
        <taxon>Desulfovibrionales</taxon>
        <taxon>Desulfohalobiaceae</taxon>
        <taxon>Desulfohalobium</taxon>
    </lineage>
</organism>